<comment type="caution">
    <text evidence="2">The sequence shown here is derived from an EMBL/GenBank/DDBJ whole genome shotgun (WGS) entry which is preliminary data.</text>
</comment>
<dbReference type="CDD" id="cd00170">
    <property type="entry name" value="SEC14"/>
    <property type="match status" value="1"/>
</dbReference>
<evidence type="ECO:0000313" key="3">
    <source>
        <dbReference type="Proteomes" id="UP000886998"/>
    </source>
</evidence>
<dbReference type="GO" id="GO:0005737">
    <property type="term" value="C:cytoplasm"/>
    <property type="evidence" value="ECO:0007669"/>
    <property type="project" value="TreeGrafter"/>
</dbReference>
<dbReference type="Gene3D" id="3.40.525.10">
    <property type="entry name" value="CRAL-TRIO lipid binding domain"/>
    <property type="match status" value="1"/>
</dbReference>
<organism evidence="2 3">
    <name type="scientific">Trichonephila inaurata madagascariensis</name>
    <dbReference type="NCBI Taxonomy" id="2747483"/>
    <lineage>
        <taxon>Eukaryota</taxon>
        <taxon>Metazoa</taxon>
        <taxon>Ecdysozoa</taxon>
        <taxon>Arthropoda</taxon>
        <taxon>Chelicerata</taxon>
        <taxon>Arachnida</taxon>
        <taxon>Araneae</taxon>
        <taxon>Araneomorphae</taxon>
        <taxon>Entelegynae</taxon>
        <taxon>Araneoidea</taxon>
        <taxon>Nephilidae</taxon>
        <taxon>Trichonephila</taxon>
        <taxon>Trichonephila inaurata</taxon>
    </lineage>
</organism>
<accession>A0A8X6K0U1</accession>
<name>A0A8X6K0U1_9ARAC</name>
<keyword evidence="3" id="KW-1185">Reference proteome</keyword>
<dbReference type="AlphaFoldDB" id="A0A8X6K0U1"/>
<feature type="domain" description="CRAL-TRIO" evidence="1">
    <location>
        <begin position="74"/>
        <end position="249"/>
    </location>
</feature>
<dbReference type="Gene3D" id="2.60.120.680">
    <property type="entry name" value="GOLD domain"/>
    <property type="match status" value="1"/>
</dbReference>
<gene>
    <name evidence="2" type="primary">Sec14l4</name>
    <name evidence="2" type="ORF">TNIN_307121</name>
</gene>
<dbReference type="PANTHER" id="PTHR23324:SF83">
    <property type="entry name" value="SEC14-LIKE PROTEIN 2"/>
    <property type="match status" value="1"/>
</dbReference>
<dbReference type="InterPro" id="IPR051064">
    <property type="entry name" value="SEC14/CRAL-TRIO_domain"/>
</dbReference>
<dbReference type="OrthoDB" id="6416797at2759"/>
<dbReference type="SUPFAM" id="SSF46938">
    <property type="entry name" value="CRAL/TRIO N-terminal domain"/>
    <property type="match status" value="1"/>
</dbReference>
<evidence type="ECO:0000259" key="1">
    <source>
        <dbReference type="PROSITE" id="PS50191"/>
    </source>
</evidence>
<dbReference type="EMBL" id="BMAV01026728">
    <property type="protein sequence ID" value="GFS52820.1"/>
    <property type="molecule type" value="Genomic_DNA"/>
</dbReference>
<dbReference type="InterPro" id="IPR036273">
    <property type="entry name" value="CRAL/TRIO_N_dom_sf"/>
</dbReference>
<dbReference type="InterPro" id="IPR036865">
    <property type="entry name" value="CRAL-TRIO_dom_sf"/>
</dbReference>
<dbReference type="SUPFAM" id="SSF52087">
    <property type="entry name" value="CRAL/TRIO domain"/>
    <property type="match status" value="1"/>
</dbReference>
<dbReference type="PANTHER" id="PTHR23324">
    <property type="entry name" value="SEC14 RELATED PROTEIN"/>
    <property type="match status" value="1"/>
</dbReference>
<proteinExistence type="predicted"/>
<reference evidence="2" key="1">
    <citation type="submission" date="2020-08" db="EMBL/GenBank/DDBJ databases">
        <title>Multicomponent nature underlies the extraordinary mechanical properties of spider dragline silk.</title>
        <authorList>
            <person name="Kono N."/>
            <person name="Nakamura H."/>
            <person name="Mori M."/>
            <person name="Yoshida Y."/>
            <person name="Ohtoshi R."/>
            <person name="Malay A.D."/>
            <person name="Moran D.A.P."/>
            <person name="Tomita M."/>
            <person name="Numata K."/>
            <person name="Arakawa K."/>
        </authorList>
    </citation>
    <scope>NUCLEOTIDE SEQUENCE</scope>
</reference>
<sequence length="332" mass="37898">METTGEKPQNPDQEIIKEFRKNLSDVLTSVHTDKILMKWLRAGNFNLKKCEYLSGNLACRAIYDIDSFADHGRIPEVVEKYGFVSPFGFAKDGTPLLYVAMGRGDLYGFVASICSYEICWYGSTCFETDLKRARIEGKKLGKELNEVTYVVDMEGFTLTRSARTCVVETAFDLFRLMQDLYPEVWKNLLVVNAAFYFYQAFNILKPIFRHTLLQNVYVVSKENTPDMLLKYIDEDVLPVFLGGKRVDSKGDPMCREFMRFGGLIPEEYYLIHRPPLLLSDPGVESVYIAAKSVYNHPLVVHSSNSRMHIELRSEGGSINTTVLFRELGPNPK</sequence>
<dbReference type="PROSITE" id="PS50191">
    <property type="entry name" value="CRAL_TRIO"/>
    <property type="match status" value="1"/>
</dbReference>
<evidence type="ECO:0000313" key="2">
    <source>
        <dbReference type="EMBL" id="GFS52820.1"/>
    </source>
</evidence>
<dbReference type="Pfam" id="PF00650">
    <property type="entry name" value="CRAL_TRIO"/>
    <property type="match status" value="1"/>
</dbReference>
<dbReference type="Proteomes" id="UP000886998">
    <property type="component" value="Unassembled WGS sequence"/>
</dbReference>
<dbReference type="SMART" id="SM00516">
    <property type="entry name" value="SEC14"/>
    <property type="match status" value="1"/>
</dbReference>
<protein>
    <submittedName>
        <fullName evidence="2">SEC14-like protein 4</fullName>
    </submittedName>
</protein>
<dbReference type="InterPro" id="IPR001251">
    <property type="entry name" value="CRAL-TRIO_dom"/>
</dbReference>